<accession>A0ACA9MYY4</accession>
<protein>
    <submittedName>
        <fullName evidence="1">5776_t:CDS:1</fullName>
    </submittedName>
</protein>
<evidence type="ECO:0000313" key="1">
    <source>
        <dbReference type="EMBL" id="CAG8623237.1"/>
    </source>
</evidence>
<organism evidence="1 2">
    <name type="scientific">Dentiscutata heterogama</name>
    <dbReference type="NCBI Taxonomy" id="1316150"/>
    <lineage>
        <taxon>Eukaryota</taxon>
        <taxon>Fungi</taxon>
        <taxon>Fungi incertae sedis</taxon>
        <taxon>Mucoromycota</taxon>
        <taxon>Glomeromycotina</taxon>
        <taxon>Glomeromycetes</taxon>
        <taxon>Diversisporales</taxon>
        <taxon>Gigasporaceae</taxon>
        <taxon>Dentiscutata</taxon>
    </lineage>
</organism>
<evidence type="ECO:0000313" key="2">
    <source>
        <dbReference type="Proteomes" id="UP000789702"/>
    </source>
</evidence>
<dbReference type="Proteomes" id="UP000789702">
    <property type="component" value="Unassembled WGS sequence"/>
</dbReference>
<comment type="caution">
    <text evidence="1">The sequence shown here is derived from an EMBL/GenBank/DDBJ whole genome shotgun (WGS) entry which is preliminary data.</text>
</comment>
<sequence>GGAGKSGIVSELLSSELYVKPKKQKSGSNWWNGYNKHEIVLFDEWYTCIDWNDIVKYLNDTPEDVEQKHKGFIPFLAKYVFITSHKPPEEAFNFRHQRTTELIFYKGSEEDFRNMNWDVKYCKGEFTVDELKTIVQDLNQEQDDHDDINISNSRMMLDDNYFVQKPVEVIEMTDEYASNQD</sequence>
<keyword evidence="2" id="KW-1185">Reference proteome</keyword>
<name>A0ACA9MYY4_9GLOM</name>
<feature type="non-terminal residue" evidence="1">
    <location>
        <position position="1"/>
    </location>
</feature>
<proteinExistence type="predicted"/>
<dbReference type="EMBL" id="CAJVPU010012397">
    <property type="protein sequence ID" value="CAG8623237.1"/>
    <property type="molecule type" value="Genomic_DNA"/>
</dbReference>
<gene>
    <name evidence="1" type="ORF">DHETER_LOCUS8102</name>
</gene>
<reference evidence="1" key="1">
    <citation type="submission" date="2021-06" db="EMBL/GenBank/DDBJ databases">
        <authorList>
            <person name="Kallberg Y."/>
            <person name="Tangrot J."/>
            <person name="Rosling A."/>
        </authorList>
    </citation>
    <scope>NUCLEOTIDE SEQUENCE</scope>
    <source>
        <strain evidence="1">IL203A</strain>
    </source>
</reference>